<dbReference type="Proteomes" id="UP000214365">
    <property type="component" value="Unassembled WGS sequence"/>
</dbReference>
<comment type="caution">
    <text evidence="1">The sequence shown here is derived from an EMBL/GenBank/DDBJ whole genome shotgun (WGS) entry which is preliminary data.</text>
</comment>
<gene>
    <name evidence="1" type="ORF">UA08_02880</name>
</gene>
<dbReference type="PANTHER" id="PTHR36169:SF1">
    <property type="entry name" value="ACETATE KINASE EUTQ"/>
    <property type="match status" value="1"/>
</dbReference>
<evidence type="ECO:0000313" key="2">
    <source>
        <dbReference type="Proteomes" id="UP000214365"/>
    </source>
</evidence>
<sequence length="140" mass="15396">MGSILSRVSNNNTTATTEAKMGPIAMNYFGQAQSTFKPPLIANENAFLGDIATSERNDPEKPVSCGLYRLEKGTPLVYEYTYHEMKIILEGEFEISDETGQKVTAKPGDVFYFPKGSKITFTTPSYGLAFYTGQRKEGAA</sequence>
<dbReference type="Pfam" id="PF06249">
    <property type="entry name" value="EutQ"/>
    <property type="match status" value="1"/>
</dbReference>
<dbReference type="PANTHER" id="PTHR36169">
    <property type="entry name" value="ETHANOLAMINE UTILIZATION PROTEIN EUTQ"/>
    <property type="match status" value="1"/>
</dbReference>
<dbReference type="InterPro" id="IPR014710">
    <property type="entry name" value="RmlC-like_jellyroll"/>
</dbReference>
<accession>A0A225AJV6</accession>
<reference evidence="1 2" key="1">
    <citation type="submission" date="2015-06" db="EMBL/GenBank/DDBJ databases">
        <title>Talaromyces atroroseus IBT 11181 draft genome.</title>
        <authorList>
            <person name="Rasmussen K.B."/>
            <person name="Rasmussen S."/>
            <person name="Petersen B."/>
            <person name="Sicheritz-Ponten T."/>
            <person name="Mortensen U.H."/>
            <person name="Thrane U."/>
        </authorList>
    </citation>
    <scope>NUCLEOTIDE SEQUENCE [LARGE SCALE GENOMIC DNA]</scope>
    <source>
        <strain evidence="1 2">IBT 11181</strain>
    </source>
</reference>
<evidence type="ECO:0008006" key="3">
    <source>
        <dbReference type="Google" id="ProtNLM"/>
    </source>
</evidence>
<dbReference type="SUPFAM" id="SSF51182">
    <property type="entry name" value="RmlC-like cupins"/>
    <property type="match status" value="1"/>
</dbReference>
<dbReference type="Gene3D" id="2.60.120.10">
    <property type="entry name" value="Jelly Rolls"/>
    <property type="match status" value="1"/>
</dbReference>
<dbReference type="GeneID" id="31002635"/>
<dbReference type="InterPro" id="IPR011051">
    <property type="entry name" value="RmlC_Cupin_sf"/>
</dbReference>
<dbReference type="AlphaFoldDB" id="A0A225AJV6"/>
<dbReference type="EMBL" id="LFMY01000003">
    <property type="protein sequence ID" value="OKL61811.1"/>
    <property type="molecule type" value="Genomic_DNA"/>
</dbReference>
<dbReference type="CDD" id="cd02228">
    <property type="entry name" value="cupin_EutQ"/>
    <property type="match status" value="1"/>
</dbReference>
<dbReference type="InterPro" id="IPR010424">
    <property type="entry name" value="EutQ"/>
</dbReference>
<name>A0A225AJV6_TALAT</name>
<keyword evidence="2" id="KW-1185">Reference proteome</keyword>
<dbReference type="RefSeq" id="XP_020121932.1">
    <property type="nucleotide sequence ID" value="XM_020264971.1"/>
</dbReference>
<dbReference type="OrthoDB" id="4985585at2759"/>
<organism evidence="1 2">
    <name type="scientific">Talaromyces atroroseus</name>
    <dbReference type="NCBI Taxonomy" id="1441469"/>
    <lineage>
        <taxon>Eukaryota</taxon>
        <taxon>Fungi</taxon>
        <taxon>Dikarya</taxon>
        <taxon>Ascomycota</taxon>
        <taxon>Pezizomycotina</taxon>
        <taxon>Eurotiomycetes</taxon>
        <taxon>Eurotiomycetidae</taxon>
        <taxon>Eurotiales</taxon>
        <taxon>Trichocomaceae</taxon>
        <taxon>Talaromyces</taxon>
        <taxon>Talaromyces sect. Trachyspermi</taxon>
    </lineage>
</organism>
<proteinExistence type="predicted"/>
<evidence type="ECO:0000313" key="1">
    <source>
        <dbReference type="EMBL" id="OKL61811.1"/>
    </source>
</evidence>
<protein>
    <recommendedName>
        <fullName evidence="3">Ethanolamine utilization protein EutQ</fullName>
    </recommendedName>
</protein>